<proteinExistence type="predicted"/>
<accession>A0ABR2ZGQ5</accession>
<keyword evidence="2" id="KW-1185">Reference proteome</keyword>
<reference evidence="1 2" key="1">
    <citation type="submission" date="2024-05" db="EMBL/GenBank/DDBJ databases">
        <title>A draft genome resource for the thread blight pathogen Marasmius tenuissimus strain MS-2.</title>
        <authorList>
            <person name="Yulfo-Soto G.E."/>
            <person name="Baruah I.K."/>
            <person name="Amoako-Attah I."/>
            <person name="Bukari Y."/>
            <person name="Meinhardt L.W."/>
            <person name="Bailey B.A."/>
            <person name="Cohen S.P."/>
        </authorList>
    </citation>
    <scope>NUCLEOTIDE SEQUENCE [LARGE SCALE GENOMIC DNA]</scope>
    <source>
        <strain evidence="1 2">MS-2</strain>
    </source>
</reference>
<gene>
    <name evidence="1" type="ORF">AAF712_012810</name>
</gene>
<dbReference type="Proteomes" id="UP001437256">
    <property type="component" value="Unassembled WGS sequence"/>
</dbReference>
<evidence type="ECO:0000313" key="2">
    <source>
        <dbReference type="Proteomes" id="UP001437256"/>
    </source>
</evidence>
<sequence>MKEQFFHLVTQPLLQQNRRGDSVTPLVVTNGLDECTDAKDQRHVLSVVASAAETGIPLRFLICSQPNDHLWDHFDNLPYTKFLRVEGDAAADRVRDIFTTRLRRLQSTNRSQQNLPRPWPSNREVEALVERAMGETELAYTLVRFLEYHPSPQKQLEEFLKRPRSALRNVPRTSLSTPLNLLYAHIVGSTIGQYIPGERSLDILISIATLRAAGSTKTTLLPRHLITRDFLELLWDDVTIADKLHRLRSCLFEMPGGEIKAYHSSFFQYLVLMPGESLGEHYVRLFSRWLKCLSKMDMRLKVEPLRYRVKFYVRDDDRVSHALQHFHSNVVDGTFKRRMDIRKTRKNGVFVLFKQIESITPWMKQISSPRGKQYVAHLLSTLMGLKTGFCIIPPPDFEGSRDRRLRWMIMQIAGCRWRCAVTEEAWSSLKSKPAIGRLSIIDSSNHCKTCREGKVPSAHNIANHYRVDIREWCASIAKDLRQEYRRTQSTGAANNLTHSSLLSMCLQGIWKPDSYDRRQYP</sequence>
<comment type="caution">
    <text evidence="1">The sequence shown here is derived from an EMBL/GenBank/DDBJ whole genome shotgun (WGS) entry which is preliminary data.</text>
</comment>
<organism evidence="1 2">
    <name type="scientific">Marasmius tenuissimus</name>
    <dbReference type="NCBI Taxonomy" id="585030"/>
    <lineage>
        <taxon>Eukaryota</taxon>
        <taxon>Fungi</taxon>
        <taxon>Dikarya</taxon>
        <taxon>Basidiomycota</taxon>
        <taxon>Agaricomycotina</taxon>
        <taxon>Agaricomycetes</taxon>
        <taxon>Agaricomycetidae</taxon>
        <taxon>Agaricales</taxon>
        <taxon>Marasmiineae</taxon>
        <taxon>Marasmiaceae</taxon>
        <taxon>Marasmius</taxon>
    </lineage>
</organism>
<name>A0ABR2ZGQ5_9AGAR</name>
<evidence type="ECO:0000313" key="1">
    <source>
        <dbReference type="EMBL" id="KAL0060395.1"/>
    </source>
</evidence>
<protein>
    <submittedName>
        <fullName evidence="1">Uncharacterized protein</fullName>
    </submittedName>
</protein>
<dbReference type="EMBL" id="JBBXMP010000178">
    <property type="protein sequence ID" value="KAL0060395.1"/>
    <property type="molecule type" value="Genomic_DNA"/>
</dbReference>